<accession>A0ACB9RTH8</accession>
<comment type="caution">
    <text evidence="1">The sequence shown here is derived from an EMBL/GenBank/DDBJ whole genome shotgun (WGS) entry which is preliminary data.</text>
</comment>
<dbReference type="EMBL" id="CM042882">
    <property type="protein sequence ID" value="KAI4382010.1"/>
    <property type="molecule type" value="Genomic_DNA"/>
</dbReference>
<dbReference type="Proteomes" id="UP001057402">
    <property type="component" value="Chromosome 3"/>
</dbReference>
<reference evidence="2" key="1">
    <citation type="journal article" date="2023" name="Front. Plant Sci.">
        <title>Chromosomal-level genome assembly of Melastoma candidum provides insights into trichome evolution.</title>
        <authorList>
            <person name="Zhong Y."/>
            <person name="Wu W."/>
            <person name="Sun C."/>
            <person name="Zou P."/>
            <person name="Liu Y."/>
            <person name="Dai S."/>
            <person name="Zhou R."/>
        </authorList>
    </citation>
    <scope>NUCLEOTIDE SEQUENCE [LARGE SCALE GENOMIC DNA]</scope>
</reference>
<protein>
    <submittedName>
        <fullName evidence="1">Uncharacterized protein</fullName>
    </submittedName>
</protein>
<gene>
    <name evidence="1" type="ORF">MLD38_008025</name>
</gene>
<proteinExistence type="predicted"/>
<sequence length="71" mass="7530">MLVGARHPGANVGAVEKEFRSEVVSLIGELASAAAAEKGLVFEEGMEDRLCAYSRAVAHFPTAVKEVQQLS</sequence>
<evidence type="ECO:0000313" key="2">
    <source>
        <dbReference type="Proteomes" id="UP001057402"/>
    </source>
</evidence>
<organism evidence="1 2">
    <name type="scientific">Melastoma candidum</name>
    <dbReference type="NCBI Taxonomy" id="119954"/>
    <lineage>
        <taxon>Eukaryota</taxon>
        <taxon>Viridiplantae</taxon>
        <taxon>Streptophyta</taxon>
        <taxon>Embryophyta</taxon>
        <taxon>Tracheophyta</taxon>
        <taxon>Spermatophyta</taxon>
        <taxon>Magnoliopsida</taxon>
        <taxon>eudicotyledons</taxon>
        <taxon>Gunneridae</taxon>
        <taxon>Pentapetalae</taxon>
        <taxon>rosids</taxon>
        <taxon>malvids</taxon>
        <taxon>Myrtales</taxon>
        <taxon>Melastomataceae</taxon>
        <taxon>Melastomatoideae</taxon>
        <taxon>Melastomateae</taxon>
        <taxon>Melastoma</taxon>
    </lineage>
</organism>
<evidence type="ECO:0000313" key="1">
    <source>
        <dbReference type="EMBL" id="KAI4382010.1"/>
    </source>
</evidence>
<keyword evidence="2" id="KW-1185">Reference proteome</keyword>
<name>A0ACB9RTH8_9MYRT</name>